<dbReference type="PANTHER" id="PTHR31805:SF14">
    <property type="entry name" value="RECEPTOR-LIKE KINASE, PUTATIVE (DUF1421)-RELATED"/>
    <property type="match status" value="1"/>
</dbReference>
<feature type="domain" description="DUF1421" evidence="2">
    <location>
        <begin position="329"/>
        <end position="356"/>
    </location>
</feature>
<name>A0A072UG90_MEDTR</name>
<dbReference type="STRING" id="3880.A0A072UG90"/>
<accession>A0A072UG90</accession>
<dbReference type="EMBL" id="CM001222">
    <property type="protein sequence ID" value="KEH24795.1"/>
    <property type="molecule type" value="Genomic_DNA"/>
</dbReference>
<dbReference type="EnsemblPlants" id="KEH24795">
    <property type="protein sequence ID" value="KEH24795"/>
    <property type="gene ID" value="MTR_6g004940"/>
</dbReference>
<dbReference type="Gramene" id="rna33920">
    <property type="protein sequence ID" value="RHN49713.1"/>
    <property type="gene ID" value="gene33920"/>
</dbReference>
<feature type="compositionally biased region" description="Polar residues" evidence="1">
    <location>
        <begin position="137"/>
        <end position="148"/>
    </location>
</feature>
<dbReference type="AlphaFoldDB" id="A0A072UG90"/>
<dbReference type="HOGENOM" id="CLU_024952_0_0_1"/>
<evidence type="ECO:0000256" key="1">
    <source>
        <dbReference type="SAM" id="MobiDB-lite"/>
    </source>
</evidence>
<gene>
    <name evidence="5" type="primary">25495145</name>
    <name evidence="3" type="ordered locus">MTR_6g004940</name>
    <name evidence="4" type="ORF">MtrunA17_Chr6g0449551</name>
</gene>
<feature type="compositionally biased region" description="Polar residues" evidence="1">
    <location>
        <begin position="162"/>
        <end position="173"/>
    </location>
</feature>
<feature type="region of interest" description="Disordered" evidence="1">
    <location>
        <begin position="126"/>
        <end position="252"/>
    </location>
</feature>
<keyword evidence="6" id="KW-1185">Reference proteome</keyword>
<dbReference type="InterPro" id="IPR010820">
    <property type="entry name" value="DUF1421"/>
</dbReference>
<feature type="compositionally biased region" description="Polar residues" evidence="1">
    <location>
        <begin position="85"/>
        <end position="98"/>
    </location>
</feature>
<proteinExistence type="predicted"/>
<dbReference type="EMBL" id="PSQE01000006">
    <property type="protein sequence ID" value="RHN49713.1"/>
    <property type="molecule type" value="Genomic_DNA"/>
</dbReference>
<reference evidence="3 6" key="1">
    <citation type="journal article" date="2011" name="Nature">
        <title>The Medicago genome provides insight into the evolution of rhizobial symbioses.</title>
        <authorList>
            <person name="Young N.D."/>
            <person name="Debelle F."/>
            <person name="Oldroyd G.E."/>
            <person name="Geurts R."/>
            <person name="Cannon S.B."/>
            <person name="Udvardi M.K."/>
            <person name="Benedito V.A."/>
            <person name="Mayer K.F."/>
            <person name="Gouzy J."/>
            <person name="Schoof H."/>
            <person name="Van de Peer Y."/>
            <person name="Proost S."/>
            <person name="Cook D.R."/>
            <person name="Meyers B.C."/>
            <person name="Spannagl M."/>
            <person name="Cheung F."/>
            <person name="De Mita S."/>
            <person name="Krishnakumar V."/>
            <person name="Gundlach H."/>
            <person name="Zhou S."/>
            <person name="Mudge J."/>
            <person name="Bharti A.K."/>
            <person name="Murray J.D."/>
            <person name="Naoumkina M.A."/>
            <person name="Rosen B."/>
            <person name="Silverstein K.A."/>
            <person name="Tang H."/>
            <person name="Rombauts S."/>
            <person name="Zhao P.X."/>
            <person name="Zhou P."/>
            <person name="Barbe V."/>
            <person name="Bardou P."/>
            <person name="Bechner M."/>
            <person name="Bellec A."/>
            <person name="Berger A."/>
            <person name="Berges H."/>
            <person name="Bidwell S."/>
            <person name="Bisseling T."/>
            <person name="Choisne N."/>
            <person name="Couloux A."/>
            <person name="Denny R."/>
            <person name="Deshpande S."/>
            <person name="Dai X."/>
            <person name="Doyle J.J."/>
            <person name="Dudez A.M."/>
            <person name="Farmer A.D."/>
            <person name="Fouteau S."/>
            <person name="Franken C."/>
            <person name="Gibelin C."/>
            <person name="Gish J."/>
            <person name="Goldstein S."/>
            <person name="Gonzalez A.J."/>
            <person name="Green P.J."/>
            <person name="Hallab A."/>
            <person name="Hartog M."/>
            <person name="Hua A."/>
            <person name="Humphray S.J."/>
            <person name="Jeong D.H."/>
            <person name="Jing Y."/>
            <person name="Jocker A."/>
            <person name="Kenton S.M."/>
            <person name="Kim D.J."/>
            <person name="Klee K."/>
            <person name="Lai H."/>
            <person name="Lang C."/>
            <person name="Lin S."/>
            <person name="Macmil S.L."/>
            <person name="Magdelenat G."/>
            <person name="Matthews L."/>
            <person name="McCorrison J."/>
            <person name="Monaghan E.L."/>
            <person name="Mun J.H."/>
            <person name="Najar F.Z."/>
            <person name="Nicholson C."/>
            <person name="Noirot C."/>
            <person name="O'Bleness M."/>
            <person name="Paule C.R."/>
            <person name="Poulain J."/>
            <person name="Prion F."/>
            <person name="Qin B."/>
            <person name="Qu C."/>
            <person name="Retzel E.F."/>
            <person name="Riddle C."/>
            <person name="Sallet E."/>
            <person name="Samain S."/>
            <person name="Samson N."/>
            <person name="Sanders I."/>
            <person name="Saurat O."/>
            <person name="Scarpelli C."/>
            <person name="Schiex T."/>
            <person name="Segurens B."/>
            <person name="Severin A.J."/>
            <person name="Sherrier D.J."/>
            <person name="Shi R."/>
            <person name="Sims S."/>
            <person name="Singer S.R."/>
            <person name="Sinharoy S."/>
            <person name="Sterck L."/>
            <person name="Viollet A."/>
            <person name="Wang B.B."/>
            <person name="Wang K."/>
            <person name="Wang M."/>
            <person name="Wang X."/>
            <person name="Warfsmann J."/>
            <person name="Weissenbach J."/>
            <person name="White D.D."/>
            <person name="White J.D."/>
            <person name="Wiley G.B."/>
            <person name="Wincker P."/>
            <person name="Xing Y."/>
            <person name="Yang L."/>
            <person name="Yao Z."/>
            <person name="Ying F."/>
            <person name="Zhai J."/>
            <person name="Zhou L."/>
            <person name="Zuber A."/>
            <person name="Denarie J."/>
            <person name="Dixon R.A."/>
            <person name="May G.D."/>
            <person name="Schwartz D.C."/>
            <person name="Rogers J."/>
            <person name="Quetier F."/>
            <person name="Town C.D."/>
            <person name="Roe B.A."/>
        </authorList>
    </citation>
    <scope>NUCLEOTIDE SEQUENCE [LARGE SCALE GENOMIC DNA]</scope>
    <source>
        <strain evidence="3">A17</strain>
        <strain evidence="5 6">cv. Jemalong A17</strain>
    </source>
</reference>
<dbReference type="Proteomes" id="UP000002051">
    <property type="component" value="Chromosome 6"/>
</dbReference>
<evidence type="ECO:0000313" key="6">
    <source>
        <dbReference type="Proteomes" id="UP000002051"/>
    </source>
</evidence>
<organism evidence="3 6">
    <name type="scientific">Medicago truncatula</name>
    <name type="common">Barrel medic</name>
    <name type="synonym">Medicago tribuloides</name>
    <dbReference type="NCBI Taxonomy" id="3880"/>
    <lineage>
        <taxon>Eukaryota</taxon>
        <taxon>Viridiplantae</taxon>
        <taxon>Streptophyta</taxon>
        <taxon>Embryophyta</taxon>
        <taxon>Tracheophyta</taxon>
        <taxon>Spermatophyta</taxon>
        <taxon>Magnoliopsida</taxon>
        <taxon>eudicotyledons</taxon>
        <taxon>Gunneridae</taxon>
        <taxon>Pentapetalae</taxon>
        <taxon>rosids</taxon>
        <taxon>fabids</taxon>
        <taxon>Fabales</taxon>
        <taxon>Fabaceae</taxon>
        <taxon>Papilionoideae</taxon>
        <taxon>50 kb inversion clade</taxon>
        <taxon>NPAAA clade</taxon>
        <taxon>Hologalegina</taxon>
        <taxon>IRL clade</taxon>
        <taxon>Trifolieae</taxon>
        <taxon>Medicago</taxon>
    </lineage>
</organism>
<reference evidence="3 6" key="2">
    <citation type="journal article" date="2014" name="BMC Genomics">
        <title>An improved genome release (version Mt4.0) for the model legume Medicago truncatula.</title>
        <authorList>
            <person name="Tang H."/>
            <person name="Krishnakumar V."/>
            <person name="Bidwell S."/>
            <person name="Rosen B."/>
            <person name="Chan A."/>
            <person name="Zhou S."/>
            <person name="Gentzbittel L."/>
            <person name="Childs K.L."/>
            <person name="Yandell M."/>
            <person name="Gundlach H."/>
            <person name="Mayer K.F."/>
            <person name="Schwartz D.C."/>
            <person name="Town C.D."/>
        </authorList>
    </citation>
    <scope>GENOME REANNOTATION</scope>
    <source>
        <strain evidence="3">A17</strain>
        <strain evidence="5 6">cv. Jemalong A17</strain>
    </source>
</reference>
<dbReference type="Pfam" id="PF07223">
    <property type="entry name" value="DUF1421"/>
    <property type="match status" value="1"/>
</dbReference>
<evidence type="ECO:0000259" key="2">
    <source>
        <dbReference type="Pfam" id="PF07223"/>
    </source>
</evidence>
<evidence type="ECO:0000313" key="5">
    <source>
        <dbReference type="EnsemblPlants" id="KEH24795"/>
    </source>
</evidence>
<sequence length="370" mass="40663">MDDLKVSVGRLLENILSEVQNVKDKQDILQAQLETQTSVISNLVQQALSLSASALLQSQQYLPQSIHVVSTAIAPPQHGLPSPIQLPNQFPQIPNPTVLQRDPYLPPPVQSQEIPNQQYQLPLIQQPRPQPGALPHQQYQQTPHSQYSQPAPHLPQQQLPHSSGNPPQLQSSMGHRLEEPPYAPFQNYPPNLRHPPTLPQGYEPLSSISGASYSSGYDTLPGPAEPNRYGRPPQYGTPPQGYEPPSSRFGASYSSRYDTLSEIAEPNRYGGPPQYGGKQPQLHTASVAYISGSGYPQLPTAYILPQAIPTESSVSFGSGSPGAGNRVSVDHVVEKVATMGFPREHVRAIVRKLTENILILLFLYHLFLFL</sequence>
<evidence type="ECO:0000313" key="4">
    <source>
        <dbReference type="EMBL" id="RHN49713.1"/>
    </source>
</evidence>
<evidence type="ECO:0000313" key="3">
    <source>
        <dbReference type="EMBL" id="KEH24795.1"/>
    </source>
</evidence>
<dbReference type="PANTHER" id="PTHR31805">
    <property type="entry name" value="RECEPTOR-LIKE KINASE, PUTATIVE (DUF1421)-RELATED"/>
    <property type="match status" value="1"/>
</dbReference>
<dbReference type="Proteomes" id="UP000265566">
    <property type="component" value="Chromosome 6"/>
</dbReference>
<feature type="compositionally biased region" description="Low complexity" evidence="1">
    <location>
        <begin position="149"/>
        <end position="161"/>
    </location>
</feature>
<protein>
    <submittedName>
        <fullName evidence="3">DUF1421 family protein</fullName>
    </submittedName>
</protein>
<reference evidence="4" key="4">
    <citation type="journal article" date="2018" name="Nat. Plants">
        <title>Whole-genome landscape of Medicago truncatula symbiotic genes.</title>
        <authorList>
            <person name="Pecrix Y."/>
            <person name="Gamas P."/>
            <person name="Carrere S."/>
        </authorList>
    </citation>
    <scope>NUCLEOTIDE SEQUENCE</scope>
    <source>
        <tissue evidence="4">Leaves</tissue>
    </source>
</reference>
<dbReference type="KEGG" id="mtr:25495145"/>
<dbReference type="OrthoDB" id="515416at2759"/>
<feature type="compositionally biased region" description="Low complexity" evidence="1">
    <location>
        <begin position="206"/>
        <end position="217"/>
    </location>
</feature>
<reference evidence="5" key="3">
    <citation type="submission" date="2015-04" db="UniProtKB">
        <authorList>
            <consortium name="EnsemblPlants"/>
        </authorList>
    </citation>
    <scope>IDENTIFICATION</scope>
    <source>
        <strain evidence="5">cv. Jemalong A17</strain>
    </source>
</reference>
<feature type="region of interest" description="Disordered" evidence="1">
    <location>
        <begin position="79"/>
        <end position="112"/>
    </location>
</feature>